<evidence type="ECO:0000256" key="1">
    <source>
        <dbReference type="SAM" id="SignalP"/>
    </source>
</evidence>
<feature type="domain" description="DUF4139" evidence="2">
    <location>
        <begin position="184"/>
        <end position="468"/>
    </location>
</feature>
<comment type="caution">
    <text evidence="3">The sequence shown here is derived from an EMBL/GenBank/DDBJ whole genome shotgun (WGS) entry which is preliminary data.</text>
</comment>
<dbReference type="InterPro" id="IPR037291">
    <property type="entry name" value="DUF4139"/>
</dbReference>
<dbReference type="Pfam" id="PF13598">
    <property type="entry name" value="DUF4139"/>
    <property type="match status" value="1"/>
</dbReference>
<evidence type="ECO:0000313" key="3">
    <source>
        <dbReference type="EMBL" id="MEM5535042.1"/>
    </source>
</evidence>
<dbReference type="EMBL" id="JBBMRA010000001">
    <property type="protein sequence ID" value="MEM5535042.1"/>
    <property type="molecule type" value="Genomic_DNA"/>
</dbReference>
<sequence length="470" mass="51972">MHINKIHLALFLAGFTVLSAQANTIQISSEQRESIDLTLYNQNLGLVRETRNLPPLKTGQSVTLEDVSKQLQVESLRIDNAGKVLEQNLNTNLLNQQNLLQHFVGKDLKLARLNPVSGKEIISQVKLLSIDGSRALIKRNNSFESIPLNNGWRFIFPSLPGQLLAKPSLSFRSAGTSKPQLAGISYLTGGLSWGMDYVMTLNEAGTQVTLDGLASLTNNTGADFKEAQISLVAGDLNNPGARHAAALQEDFSNMVMARSAAPKTLSRESIGDFHLFSLPRKVDLLNGQVKQVSFLTAEKVPVSRSYDYEFLVYPTLERNQHRVKPNLTLKFLNDQKSHLGMPLPAGKIRTFSPDSKGQLQFMGGSSINHTGEGDEVEVTQGKAFDLSIHRKQTHFSTVFNGFKVGQELRISNSRSTPADLVMTANFPLVWEMESSNIEFETVLGGSAQWKIKVPAKGEKVLRFQVKMEKR</sequence>
<keyword evidence="1" id="KW-0732">Signal</keyword>
<keyword evidence="4" id="KW-1185">Reference proteome</keyword>
<gene>
    <name evidence="3" type="ORF">WNY58_01435</name>
</gene>
<dbReference type="Proteomes" id="UP001449225">
    <property type="component" value="Unassembled WGS sequence"/>
</dbReference>
<feature type="chain" id="PRO_5047142747" evidence="1">
    <location>
        <begin position="23"/>
        <end position="470"/>
    </location>
</feature>
<evidence type="ECO:0000313" key="4">
    <source>
        <dbReference type="Proteomes" id="UP001449225"/>
    </source>
</evidence>
<dbReference type="PANTHER" id="PTHR38075:SF1">
    <property type="entry name" value="DUF4139 DOMAIN-CONTAINING PROTEIN"/>
    <property type="match status" value="1"/>
</dbReference>
<organism evidence="3 4">
    <name type="scientific">Neptuniibacter pectenicola</name>
    <dbReference type="NCBI Taxonomy" id="1806669"/>
    <lineage>
        <taxon>Bacteria</taxon>
        <taxon>Pseudomonadati</taxon>
        <taxon>Pseudomonadota</taxon>
        <taxon>Gammaproteobacteria</taxon>
        <taxon>Oceanospirillales</taxon>
        <taxon>Oceanospirillaceae</taxon>
        <taxon>Neptuniibacter</taxon>
    </lineage>
</organism>
<dbReference type="PANTHER" id="PTHR38075">
    <property type="entry name" value="DUF4139 DOMAIN-CONTAINING PROTEIN"/>
    <property type="match status" value="1"/>
</dbReference>
<protein>
    <submittedName>
        <fullName evidence="3">DUF4139 domain-containing protein</fullName>
    </submittedName>
</protein>
<proteinExistence type="predicted"/>
<accession>A0ABU9TMV0</accession>
<evidence type="ECO:0000259" key="2">
    <source>
        <dbReference type="Pfam" id="PF13598"/>
    </source>
</evidence>
<dbReference type="RefSeq" id="WP_342853482.1">
    <property type="nucleotide sequence ID" value="NZ_JBBMRA010000001.1"/>
</dbReference>
<feature type="signal peptide" evidence="1">
    <location>
        <begin position="1"/>
        <end position="22"/>
    </location>
</feature>
<reference evidence="3 4" key="1">
    <citation type="submission" date="2024-03" db="EMBL/GenBank/DDBJ databases">
        <title>Community enrichment and isolation of bacterial strains for fucoidan degradation.</title>
        <authorList>
            <person name="Sichert A."/>
        </authorList>
    </citation>
    <scope>NUCLEOTIDE SEQUENCE [LARGE SCALE GENOMIC DNA]</scope>
    <source>
        <strain evidence="3 4">AS76</strain>
    </source>
</reference>
<name>A0ABU9TMV0_9GAMM</name>